<gene>
    <name evidence="2" type="ORF">BV98_003074</name>
</gene>
<keyword evidence="1" id="KW-0812">Transmembrane</keyword>
<name>A0A086P779_SPHHM</name>
<dbReference type="PATRIC" id="fig|1219045.3.peg.3117"/>
<accession>A0A086P779</accession>
<dbReference type="STRING" id="76947.GCA_002080435_02166"/>
<organism evidence="2 3">
    <name type="scientific">Sphingobium herbicidovorans (strain ATCC 700291 / DSM 11019 / CCUG 56400 / KCTC 2939 / LMG 18315 / NBRC 16415 / MH)</name>
    <name type="common">Sphingomonas herbicidovorans</name>
    <dbReference type="NCBI Taxonomy" id="1219045"/>
    <lineage>
        <taxon>Bacteria</taxon>
        <taxon>Pseudomonadati</taxon>
        <taxon>Pseudomonadota</taxon>
        <taxon>Alphaproteobacteria</taxon>
        <taxon>Sphingomonadales</taxon>
        <taxon>Sphingomonadaceae</taxon>
        <taxon>Sphingobium</taxon>
    </lineage>
</organism>
<feature type="transmembrane region" description="Helical" evidence="1">
    <location>
        <begin position="44"/>
        <end position="64"/>
    </location>
</feature>
<evidence type="ECO:0000313" key="2">
    <source>
        <dbReference type="EMBL" id="KFG89247.1"/>
    </source>
</evidence>
<proteinExistence type="predicted"/>
<feature type="transmembrane region" description="Helical" evidence="1">
    <location>
        <begin position="6"/>
        <end position="23"/>
    </location>
</feature>
<feature type="transmembrane region" description="Helical" evidence="1">
    <location>
        <begin position="84"/>
        <end position="111"/>
    </location>
</feature>
<dbReference type="RefSeq" id="WP_037467726.1">
    <property type="nucleotide sequence ID" value="NZ_BCZD01000010.1"/>
</dbReference>
<dbReference type="eggNOG" id="ENOG5031B8B">
    <property type="taxonomic scope" value="Bacteria"/>
</dbReference>
<evidence type="ECO:0000256" key="1">
    <source>
        <dbReference type="SAM" id="Phobius"/>
    </source>
</evidence>
<sequence length="143" mass="15283">MAGVNGFAALIPLLMLFPLAATIRQSWPGAERCGGRISNIISGPGWLVPLIFIVPMCIGLMMAGRLSPLPQHTYAVMTQSHGPATGLALALAVVTAELWLMLAPAMIVLRFADPARRAAMRGLIPLNLFLGLVFLAIILLVWN</sequence>
<dbReference type="EMBL" id="JFZA02000034">
    <property type="protein sequence ID" value="KFG89247.1"/>
    <property type="molecule type" value="Genomic_DNA"/>
</dbReference>
<dbReference type="Proteomes" id="UP000024284">
    <property type="component" value="Unassembled WGS sequence"/>
</dbReference>
<keyword evidence="1" id="KW-0472">Membrane</keyword>
<keyword evidence="1" id="KW-1133">Transmembrane helix</keyword>
<dbReference type="OrthoDB" id="8759010at2"/>
<comment type="caution">
    <text evidence="2">The sequence shown here is derived from an EMBL/GenBank/DDBJ whole genome shotgun (WGS) entry which is preliminary data.</text>
</comment>
<feature type="transmembrane region" description="Helical" evidence="1">
    <location>
        <begin position="123"/>
        <end position="142"/>
    </location>
</feature>
<protein>
    <submittedName>
        <fullName evidence="2">Uncharacterized protein</fullName>
    </submittedName>
</protein>
<keyword evidence="3" id="KW-1185">Reference proteome</keyword>
<dbReference type="AlphaFoldDB" id="A0A086P779"/>
<reference evidence="2" key="1">
    <citation type="submission" date="2014-08" db="EMBL/GenBank/DDBJ databases">
        <title>Draft genome sequences of Sphingobium herbicidovorans.</title>
        <authorList>
            <person name="Gan H.M."/>
            <person name="Gan H.Y."/>
            <person name="Savka M.A."/>
        </authorList>
    </citation>
    <scope>NUCLEOTIDE SEQUENCE [LARGE SCALE GENOMIC DNA]</scope>
    <source>
        <strain evidence="2">NBRC 16415</strain>
    </source>
</reference>
<evidence type="ECO:0000313" key="3">
    <source>
        <dbReference type="Proteomes" id="UP000024284"/>
    </source>
</evidence>